<dbReference type="GO" id="GO:0019646">
    <property type="term" value="P:aerobic electron transport chain"/>
    <property type="evidence" value="ECO:0007669"/>
    <property type="project" value="TreeGrafter"/>
</dbReference>
<keyword evidence="3 13" id="KW-0808">Transferase</keyword>
<dbReference type="GO" id="GO:0003955">
    <property type="term" value="F:NAD(P)H dehydrogenase (quinone) activity"/>
    <property type="evidence" value="ECO:0007669"/>
    <property type="project" value="TreeGrafter"/>
</dbReference>
<protein>
    <submittedName>
        <fullName evidence="13">Selenide, water dikinase SelD</fullName>
        <ecNumber evidence="13">2.7.9.3</ecNumber>
    </submittedName>
</protein>
<dbReference type="InterPro" id="IPR036188">
    <property type="entry name" value="FAD/NAD-bd_sf"/>
</dbReference>
<evidence type="ECO:0000256" key="1">
    <source>
        <dbReference type="ARBA" id="ARBA00001974"/>
    </source>
</evidence>
<dbReference type="InterPro" id="IPR036921">
    <property type="entry name" value="PurM-like_N_sf"/>
</dbReference>
<evidence type="ECO:0000259" key="10">
    <source>
        <dbReference type="Pfam" id="PF00586"/>
    </source>
</evidence>
<evidence type="ECO:0000256" key="8">
    <source>
        <dbReference type="ARBA" id="ARBA00023002"/>
    </source>
</evidence>
<proteinExistence type="predicted"/>
<dbReference type="NCBIfam" id="TIGR00476">
    <property type="entry name" value="selD"/>
    <property type="match status" value="1"/>
</dbReference>
<feature type="domain" description="FAD/NAD(P)-binding" evidence="12">
    <location>
        <begin position="10"/>
        <end position="296"/>
    </location>
</feature>
<keyword evidence="6" id="KW-0274">FAD</keyword>
<comment type="caution">
    <text evidence="13">The sequence shown here is derived from an EMBL/GenBank/DDBJ whole genome shotgun (WGS) entry which is preliminary data.</text>
</comment>
<dbReference type="Gene3D" id="3.30.1330.10">
    <property type="entry name" value="PurM-like, N-terminal domain"/>
    <property type="match status" value="1"/>
</dbReference>
<comment type="cofactor">
    <cofactor evidence="1">
        <name>FAD</name>
        <dbReference type="ChEBI" id="CHEBI:57692"/>
    </cofactor>
</comment>
<dbReference type="InterPro" id="IPR016188">
    <property type="entry name" value="PurM-like_N"/>
</dbReference>
<evidence type="ECO:0000256" key="6">
    <source>
        <dbReference type="ARBA" id="ARBA00022827"/>
    </source>
</evidence>
<sequence>MRADVPLTRDLVLIGGGHTHALVLRKWGMQPLPGVRLTLIDPNPAAAYSGMLPGMVAGHYEPDELQIDLGRLARFAGARLVTGAVDGIDPDARTVHVPGRPAIAYDICSVDVGITSGMPDLPGFDRFAVPAKPLAAFADRWTAFRAGTSQPRVAVIGGGVAGAELSMAMAHALRDRDASVTLIDRGEALDGFTDDVRDRLMAAVTATGVTVRENVDVSEVEEGALLTSEGRIEADLIVGAAGARPPAWLTQTGLDLHDGFIAVDSRLRSSVPEVFAAGDCAHLSHAPRPKAGVFAVREAPVLYDNLRAALSGGRLRVYRPQKDYLKLISLGGRSAAAEKRGRLFAGPLMWRWKDWIDRRFMRKFADLPSMAEPPPLVAADGVREALGDAPMCGGCGAKLGKGALGDVLTALPHGRDDVETRPGDDAAVLRFGDTRQVVTVDHLRAVTDDPVLMTRIAAIHALGDIWAMGATPQAALPSLILPRMAPALQVRTLREIMETATEVFSSEGAEIVGGHSSMGSEMTLGFTLTGLLERPAITLAGARPGDALILTKPIGSGVILAAKMRGLAKGRWVVGTFEQMTRPQGDAARLLSGAHAMTDVTGFGLAGHLLGICQASGVAAELDLHAIPLMEGAAELARTGVRSTIWAENRALVPALGAGDVADLLYDPQTCGGLLAAVADPDAVLPGLRAAGVEAAVIGRIVEGAPGIRRSGQ</sequence>
<evidence type="ECO:0000259" key="11">
    <source>
        <dbReference type="Pfam" id="PF02769"/>
    </source>
</evidence>
<evidence type="ECO:0000313" key="14">
    <source>
        <dbReference type="Proteomes" id="UP000314011"/>
    </source>
</evidence>
<dbReference type="SUPFAM" id="SSF51905">
    <property type="entry name" value="FAD/NAD(P)-binding domain"/>
    <property type="match status" value="2"/>
</dbReference>
<dbReference type="PANTHER" id="PTHR42913">
    <property type="entry name" value="APOPTOSIS-INDUCING FACTOR 1"/>
    <property type="match status" value="1"/>
</dbReference>
<keyword evidence="4" id="KW-0547">Nucleotide-binding</keyword>
<accession>A0A5C5GJ69</accession>
<dbReference type="NCBIfam" id="TIGR03169">
    <property type="entry name" value="Nterm_to_SelD"/>
    <property type="match status" value="1"/>
</dbReference>
<evidence type="ECO:0000259" key="12">
    <source>
        <dbReference type="Pfam" id="PF07992"/>
    </source>
</evidence>
<keyword evidence="2" id="KW-0285">Flavoprotein</keyword>
<dbReference type="PANTHER" id="PTHR42913:SF9">
    <property type="entry name" value="SLR1591 PROTEIN"/>
    <property type="match status" value="1"/>
</dbReference>
<dbReference type="Pfam" id="PF00586">
    <property type="entry name" value="AIRS"/>
    <property type="match status" value="1"/>
</dbReference>
<gene>
    <name evidence="13" type="primary">selD</name>
    <name evidence="13" type="ORF">FHY64_11795</name>
</gene>
<evidence type="ECO:0000256" key="4">
    <source>
        <dbReference type="ARBA" id="ARBA00022741"/>
    </source>
</evidence>
<dbReference type="InterPro" id="IPR051169">
    <property type="entry name" value="NADH-Q_oxidoreductase"/>
</dbReference>
<dbReference type="InterPro" id="IPR036676">
    <property type="entry name" value="PurM-like_C_sf"/>
</dbReference>
<dbReference type="GO" id="GO:0004756">
    <property type="term" value="F:selenide, water dikinase activity"/>
    <property type="evidence" value="ECO:0007669"/>
    <property type="project" value="UniProtKB-EC"/>
</dbReference>
<evidence type="ECO:0000256" key="7">
    <source>
        <dbReference type="ARBA" id="ARBA00022840"/>
    </source>
</evidence>
<keyword evidence="5 13" id="KW-0418">Kinase</keyword>
<evidence type="ECO:0000256" key="2">
    <source>
        <dbReference type="ARBA" id="ARBA00022630"/>
    </source>
</evidence>
<keyword evidence="7" id="KW-0067">ATP-binding</keyword>
<dbReference type="EC" id="2.7.9.3" evidence="13"/>
<dbReference type="InterPro" id="IPR017584">
    <property type="entry name" value="Pyridine_nucleo_diS_OxRdtase_N"/>
</dbReference>
<dbReference type="EMBL" id="VFFF01000001">
    <property type="protein sequence ID" value="TNY33911.1"/>
    <property type="molecule type" value="Genomic_DNA"/>
</dbReference>
<evidence type="ECO:0000313" key="13">
    <source>
        <dbReference type="EMBL" id="TNY33911.1"/>
    </source>
</evidence>
<dbReference type="Proteomes" id="UP000314011">
    <property type="component" value="Unassembled WGS sequence"/>
</dbReference>
<dbReference type="OrthoDB" id="9767928at2"/>
<dbReference type="InterPro" id="IPR004536">
    <property type="entry name" value="SPS/SelD"/>
</dbReference>
<dbReference type="SUPFAM" id="SSF55326">
    <property type="entry name" value="PurM N-terminal domain-like"/>
    <property type="match status" value="1"/>
</dbReference>
<keyword evidence="8" id="KW-0560">Oxidoreductase</keyword>
<evidence type="ECO:0000256" key="3">
    <source>
        <dbReference type="ARBA" id="ARBA00022679"/>
    </source>
</evidence>
<dbReference type="SUPFAM" id="SSF56042">
    <property type="entry name" value="PurM C-terminal domain-like"/>
    <property type="match status" value="1"/>
</dbReference>
<dbReference type="CDD" id="cd02195">
    <property type="entry name" value="SelD"/>
    <property type="match status" value="1"/>
</dbReference>
<evidence type="ECO:0000256" key="9">
    <source>
        <dbReference type="ARBA" id="ARBA00023266"/>
    </source>
</evidence>
<dbReference type="InterPro" id="IPR010918">
    <property type="entry name" value="PurM-like_C_dom"/>
</dbReference>
<keyword evidence="14" id="KW-1185">Reference proteome</keyword>
<reference evidence="13 14" key="1">
    <citation type="submission" date="2019-06" db="EMBL/GenBank/DDBJ databases">
        <title>Genome of new Rhodobacteraceae sp. SM1903.</title>
        <authorList>
            <person name="Ren X."/>
        </authorList>
    </citation>
    <scope>NUCLEOTIDE SEQUENCE [LARGE SCALE GENOMIC DNA]</scope>
    <source>
        <strain evidence="13 14">SM1903</strain>
    </source>
</reference>
<evidence type="ECO:0000256" key="5">
    <source>
        <dbReference type="ARBA" id="ARBA00022777"/>
    </source>
</evidence>
<dbReference type="PRINTS" id="PR00368">
    <property type="entry name" value="FADPNR"/>
</dbReference>
<feature type="domain" description="PurM-like N-terminal" evidence="10">
    <location>
        <begin position="423"/>
        <end position="531"/>
    </location>
</feature>
<dbReference type="InterPro" id="IPR023753">
    <property type="entry name" value="FAD/NAD-binding_dom"/>
</dbReference>
<feature type="domain" description="PurM-like C-terminal" evidence="11">
    <location>
        <begin position="543"/>
        <end position="704"/>
    </location>
</feature>
<organism evidence="13 14">
    <name type="scientific">Pelagovum pacificum</name>
    <dbReference type="NCBI Taxonomy" id="2588711"/>
    <lineage>
        <taxon>Bacteria</taxon>
        <taxon>Pseudomonadati</taxon>
        <taxon>Pseudomonadota</taxon>
        <taxon>Alphaproteobacteria</taxon>
        <taxon>Rhodobacterales</taxon>
        <taxon>Paracoccaceae</taxon>
        <taxon>Pelagovum</taxon>
    </lineage>
</organism>
<dbReference type="RefSeq" id="WP_140194752.1">
    <property type="nucleotide sequence ID" value="NZ_CP065915.1"/>
</dbReference>
<dbReference type="Gene3D" id="3.90.650.10">
    <property type="entry name" value="PurM-like C-terminal domain"/>
    <property type="match status" value="1"/>
</dbReference>
<dbReference type="AlphaFoldDB" id="A0A5C5GJ69"/>
<name>A0A5C5GJ69_9RHOB</name>
<dbReference type="Pfam" id="PF07992">
    <property type="entry name" value="Pyr_redox_2"/>
    <property type="match status" value="1"/>
</dbReference>
<dbReference type="Gene3D" id="3.50.50.100">
    <property type="match status" value="1"/>
</dbReference>
<dbReference type="Pfam" id="PF02769">
    <property type="entry name" value="AIRS_C"/>
    <property type="match status" value="1"/>
</dbReference>
<keyword evidence="9" id="KW-0711">Selenium</keyword>
<dbReference type="GO" id="GO:0005524">
    <property type="term" value="F:ATP binding"/>
    <property type="evidence" value="ECO:0007669"/>
    <property type="project" value="UniProtKB-KW"/>
</dbReference>